<evidence type="ECO:0000256" key="4">
    <source>
        <dbReference type="ARBA" id="ARBA00023212"/>
    </source>
</evidence>
<proteinExistence type="inferred from homology"/>
<feature type="region of interest" description="Disordered" evidence="5">
    <location>
        <begin position="487"/>
        <end position="532"/>
    </location>
</feature>
<dbReference type="GO" id="GO:0019901">
    <property type="term" value="F:protein kinase binding"/>
    <property type="evidence" value="ECO:0007669"/>
    <property type="project" value="TreeGrafter"/>
</dbReference>
<dbReference type="Gene3D" id="3.30.870.10">
    <property type="entry name" value="Endonuclease Chain A"/>
    <property type="match status" value="1"/>
</dbReference>
<feature type="compositionally biased region" description="Polar residues" evidence="5">
    <location>
        <begin position="561"/>
        <end position="584"/>
    </location>
</feature>
<dbReference type="OrthoDB" id="6103632at2759"/>
<dbReference type="GO" id="GO:0007165">
    <property type="term" value="P:signal transduction"/>
    <property type="evidence" value="ECO:0007669"/>
    <property type="project" value="TreeGrafter"/>
</dbReference>
<evidence type="ECO:0000256" key="5">
    <source>
        <dbReference type="SAM" id="MobiDB-lite"/>
    </source>
</evidence>
<dbReference type="PANTHER" id="PTHR16181">
    <property type="entry name" value="PROTEIN FAM83A-RELATED"/>
    <property type="match status" value="1"/>
</dbReference>
<feature type="region of interest" description="Disordered" evidence="5">
    <location>
        <begin position="454"/>
        <end position="473"/>
    </location>
</feature>
<accession>A0A556TP91</accession>
<feature type="compositionally biased region" description="Polar residues" evidence="5">
    <location>
        <begin position="825"/>
        <end position="839"/>
    </location>
</feature>
<feature type="domain" description="Scaffolding anchor of CK1" evidence="6">
    <location>
        <begin position="17"/>
        <end position="283"/>
    </location>
</feature>
<dbReference type="AlphaFoldDB" id="A0A556TP91"/>
<gene>
    <name evidence="7" type="ORF">Baya_3428</name>
</gene>
<keyword evidence="4" id="KW-0206">Cytoskeleton</keyword>
<evidence type="ECO:0000259" key="6">
    <source>
        <dbReference type="Pfam" id="PF07894"/>
    </source>
</evidence>
<evidence type="ECO:0000313" key="8">
    <source>
        <dbReference type="Proteomes" id="UP000319801"/>
    </source>
</evidence>
<evidence type="ECO:0000256" key="3">
    <source>
        <dbReference type="ARBA" id="ARBA00022490"/>
    </source>
</evidence>
<name>A0A556TP91_BAGYA</name>
<comment type="subcellular location">
    <subcellularLocation>
        <location evidence="1">Cytoplasm</location>
        <location evidence="1">Cytoskeleton</location>
    </subcellularLocation>
</comment>
<dbReference type="Pfam" id="PF07894">
    <property type="entry name" value="SACK1"/>
    <property type="match status" value="1"/>
</dbReference>
<comment type="caution">
    <text evidence="7">The sequence shown here is derived from an EMBL/GenBank/DDBJ whole genome shotgun (WGS) entry which is preliminary data.</text>
</comment>
<dbReference type="EMBL" id="VCAZ01000009">
    <property type="protein sequence ID" value="TSK31318.1"/>
    <property type="molecule type" value="Genomic_DNA"/>
</dbReference>
<organism evidence="7 8">
    <name type="scientific">Bagarius yarrelli</name>
    <name type="common">Goonch</name>
    <name type="synonym">Bagrus yarrelli</name>
    <dbReference type="NCBI Taxonomy" id="175774"/>
    <lineage>
        <taxon>Eukaryota</taxon>
        <taxon>Metazoa</taxon>
        <taxon>Chordata</taxon>
        <taxon>Craniata</taxon>
        <taxon>Vertebrata</taxon>
        <taxon>Euteleostomi</taxon>
        <taxon>Actinopterygii</taxon>
        <taxon>Neopterygii</taxon>
        <taxon>Teleostei</taxon>
        <taxon>Ostariophysi</taxon>
        <taxon>Siluriformes</taxon>
        <taxon>Sisoridae</taxon>
        <taxon>Sisorinae</taxon>
        <taxon>Bagarius</taxon>
    </lineage>
</organism>
<feature type="region of interest" description="Disordered" evidence="5">
    <location>
        <begin position="820"/>
        <end position="839"/>
    </location>
</feature>
<comment type="similarity">
    <text evidence="2">Belongs to the FAM83 family.</text>
</comment>
<protein>
    <submittedName>
        <fullName evidence="7">Protein FAM83G</fullName>
    </submittedName>
</protein>
<feature type="compositionally biased region" description="Basic and acidic residues" evidence="5">
    <location>
        <begin position="496"/>
        <end position="530"/>
    </location>
</feature>
<dbReference type="FunFam" id="3.30.870.10:FF:000004">
    <property type="entry name" value="protein FAM83H isoform X2"/>
    <property type="match status" value="1"/>
</dbReference>
<sequence length="857" mass="95807">MALSQLQCLNNYHVNLRTNESKPEFLYSEKQRLALEKLLDEGPDSFQEFIHTNRIRPFLSDLELAHLSTSVEPYCSDGPGHLIGFDGDRTESLQYWPERSDDSLPQLDLGWPERANYRGVTRVAVHAQPPLYGDAHVKEVIRRIIARAKKVIAVVMDLFTDVDIFKDLLYASIKRNVAVYIILDITGVPHFLKMCESASMHAGHLKNLRVRSIRGPGFCTHSSKKVCGSQSQKFMFVDGDKAVSGSYSFTWTASRLDRSIITVLTGQAVDLFDQLFQDLYVMSYVVDLNKINLVKEQKVEPVSKSVPALQPSTTLALKLINPKYALVSGNATASSNPVAPETFREKSDIIKQIEEVPKGLHIHPGLMHLEKANMIDYLPVWPEPEPPSDVIGFINIRNCNKPLQAHLTRSEQYEISQAIRFKDPIHAPQKLQELCPTSTSLNAASVNEHPLIQPQAKQKKNNKPCHPSQQIFPTDSLKEQAMRLLTIPDPKSAHKSQRDEEKDPPADKMEKQPDVLSKEREKNIPEKDTNTIKLLDSVEDNIVTAQTPVVQLDTTSDKQSGENFAGTISNKDLQDNQSNTNKLTQPDDGGRTYSDSKSAFLSLKNFECGESVNDDQKSDVAKINSFPAVSTLPDESNSGAESLSLLKSGVSKNVSNHQIIKEIKESKVQPAAPEKSNVQQLSGVTTETFGFIVNEQQNMIEETDSILQPGTGGKIPVQTDAQVKPDENPEFLQECESHTGLHHMLDIQPVESCDCAELPPLVNNSLLQDKEADPYAKVRKTAEDQRIVFSDTDYKVPLLRIKPTLCSGFEYTSNLESVFGKNDTRSTPSSKEASLNNGLQKEKHCKEKNYYLRKINQ</sequence>
<dbReference type="Proteomes" id="UP000319801">
    <property type="component" value="Unassembled WGS sequence"/>
</dbReference>
<feature type="region of interest" description="Disordered" evidence="5">
    <location>
        <begin position="553"/>
        <end position="595"/>
    </location>
</feature>
<dbReference type="GO" id="GO:0005856">
    <property type="term" value="C:cytoskeleton"/>
    <property type="evidence" value="ECO:0007669"/>
    <property type="project" value="UniProtKB-SubCell"/>
</dbReference>
<evidence type="ECO:0000256" key="1">
    <source>
        <dbReference type="ARBA" id="ARBA00004245"/>
    </source>
</evidence>
<evidence type="ECO:0000256" key="2">
    <source>
        <dbReference type="ARBA" id="ARBA00006937"/>
    </source>
</evidence>
<reference evidence="7 8" key="1">
    <citation type="journal article" date="2019" name="Genome Biol. Evol.">
        <title>Whole-Genome Sequencing of the Giant Devil Catfish, Bagarius yarrelli.</title>
        <authorList>
            <person name="Jiang W."/>
            <person name="Lv Y."/>
            <person name="Cheng L."/>
            <person name="Yang K."/>
            <person name="Chao B."/>
            <person name="Wang X."/>
            <person name="Li Y."/>
            <person name="Pan X."/>
            <person name="You X."/>
            <person name="Zhang Y."/>
            <person name="Yang J."/>
            <person name="Li J."/>
            <person name="Zhang X."/>
            <person name="Liu S."/>
            <person name="Sun C."/>
            <person name="Yang J."/>
            <person name="Shi Q."/>
        </authorList>
    </citation>
    <scope>NUCLEOTIDE SEQUENCE [LARGE SCALE GENOMIC DNA]</scope>
    <source>
        <strain evidence="7">JWS20170419001</strain>
        <tissue evidence="7">Muscle</tissue>
    </source>
</reference>
<keyword evidence="3" id="KW-0963">Cytoplasm</keyword>
<dbReference type="InterPro" id="IPR050944">
    <property type="entry name" value="FAM83"/>
</dbReference>
<dbReference type="InterPro" id="IPR012461">
    <property type="entry name" value="SACK1"/>
</dbReference>
<keyword evidence="8" id="KW-1185">Reference proteome</keyword>
<dbReference type="PANTHER" id="PTHR16181:SF29">
    <property type="entry name" value="PROTEIN FAM83A-RELATED"/>
    <property type="match status" value="1"/>
</dbReference>
<dbReference type="SUPFAM" id="SSF56024">
    <property type="entry name" value="Phospholipase D/nuclease"/>
    <property type="match status" value="1"/>
</dbReference>
<evidence type="ECO:0000313" key="7">
    <source>
        <dbReference type="EMBL" id="TSK31318.1"/>
    </source>
</evidence>